<dbReference type="EMBL" id="WIWV01000069">
    <property type="protein sequence ID" value="KAF7715007.1"/>
    <property type="molecule type" value="Genomic_DNA"/>
</dbReference>
<gene>
    <name evidence="2" type="ORF">PECM_007452</name>
</gene>
<feature type="compositionally biased region" description="Basic and acidic residues" evidence="1">
    <location>
        <begin position="133"/>
        <end position="142"/>
    </location>
</feature>
<name>A0A8J8WGA8_9EURO</name>
<accession>A0A8J8WGA8</accession>
<sequence>MGSSVRAIARGVYVSSPANPQKMCFYVGVYCRCCAEVWFKLHLFCYDLYDQLQRINDPLEREQHDLPFDPNIPDCQPYYEIDVSGGSDDFSGEGTGRTNIVGWEDDVEVCADCQNDQYWHWYWTMVLEGGVQREEGPEDGRSQNEGSEDERVVVKHENVNQE</sequence>
<comment type="caution">
    <text evidence="2">The sequence shown here is derived from an EMBL/GenBank/DDBJ whole genome shotgun (WGS) entry which is preliminary data.</text>
</comment>
<organism evidence="2 3">
    <name type="scientific">Penicillium ucsense</name>
    <dbReference type="NCBI Taxonomy" id="2839758"/>
    <lineage>
        <taxon>Eukaryota</taxon>
        <taxon>Fungi</taxon>
        <taxon>Dikarya</taxon>
        <taxon>Ascomycota</taxon>
        <taxon>Pezizomycotina</taxon>
        <taxon>Eurotiomycetes</taxon>
        <taxon>Eurotiomycetidae</taxon>
        <taxon>Eurotiales</taxon>
        <taxon>Aspergillaceae</taxon>
        <taxon>Penicillium</taxon>
    </lineage>
</organism>
<proteinExistence type="predicted"/>
<evidence type="ECO:0000313" key="2">
    <source>
        <dbReference type="EMBL" id="KAF7715007.1"/>
    </source>
</evidence>
<dbReference type="Proteomes" id="UP000631181">
    <property type="component" value="Unassembled WGS sequence"/>
</dbReference>
<evidence type="ECO:0000313" key="3">
    <source>
        <dbReference type="Proteomes" id="UP000631181"/>
    </source>
</evidence>
<feature type="region of interest" description="Disordered" evidence="1">
    <location>
        <begin position="133"/>
        <end position="162"/>
    </location>
</feature>
<evidence type="ECO:0000256" key="1">
    <source>
        <dbReference type="SAM" id="MobiDB-lite"/>
    </source>
</evidence>
<keyword evidence="3" id="KW-1185">Reference proteome</keyword>
<protein>
    <submittedName>
        <fullName evidence="2">Uncharacterized protein</fullName>
    </submittedName>
</protein>
<feature type="compositionally biased region" description="Basic and acidic residues" evidence="1">
    <location>
        <begin position="149"/>
        <end position="162"/>
    </location>
</feature>
<dbReference type="AlphaFoldDB" id="A0A8J8WGA8"/>
<dbReference type="OrthoDB" id="4508307at2759"/>
<reference evidence="2" key="1">
    <citation type="journal article" date="2020" name="Front. Microbiol.">
        <title>Gene regulatory networks of Penicillium echinulatum 2HH and Penicillium oxalicum 114-2 inferred by a computational biology approach.</title>
        <authorList>
            <person name="Lenz A.R."/>
            <person name="Galan-Vasquez E."/>
            <person name="Balbinot E."/>
            <person name="De Abreu F.P."/>
            <person name="De Oliveira N.S."/>
            <person name="Da Rosa L.O."/>
            <person name="De Avila E Silva S."/>
            <person name="Camassola M."/>
            <person name="Dillon A.J.P."/>
            <person name="Perez-Rueda E."/>
        </authorList>
    </citation>
    <scope>NUCLEOTIDE SEQUENCE</scope>
    <source>
        <strain evidence="2">S1M29</strain>
    </source>
</reference>